<feature type="binding site" evidence="20">
    <location>
        <begin position="358"/>
        <end position="359"/>
    </location>
    <ligand>
        <name>ITP</name>
        <dbReference type="ChEBI" id="CHEBI:61402"/>
    </ligand>
</feature>
<evidence type="ECO:0000256" key="11">
    <source>
        <dbReference type="ARBA" id="ARBA00022840"/>
    </source>
</evidence>
<gene>
    <name evidence="23" type="ORF">CFIO01_06907</name>
</gene>
<dbReference type="GO" id="GO:0036220">
    <property type="term" value="F:ITP diphosphatase activity"/>
    <property type="evidence" value="ECO:0007669"/>
    <property type="project" value="UniProtKB-UniRule"/>
</dbReference>
<dbReference type="EMBL" id="JARH01001072">
    <property type="protein sequence ID" value="EXF73269.1"/>
    <property type="molecule type" value="Genomic_DNA"/>
</dbReference>
<evidence type="ECO:0000256" key="18">
    <source>
        <dbReference type="ARBA" id="ARBA00093255"/>
    </source>
</evidence>
<dbReference type="InterPro" id="IPR002637">
    <property type="entry name" value="RdgB/HAM1"/>
</dbReference>
<dbReference type="GO" id="GO:0009204">
    <property type="term" value="P:deoxyribonucleoside triphosphate catabolic process"/>
    <property type="evidence" value="ECO:0007669"/>
    <property type="project" value="UniProtKB-UniRule"/>
</dbReference>
<sequence>MRTSPNIIVTGTPGVGKTTHCEELARRTGLKHLSVNQVVKDRECHEGWDDEFQSWIVDEDKLLDAIEGDVQEGGNIIDWHACDLFPKSWIDLVVVLRVDSTTLYDRLAARKYPEAKLQENLDSEIMEVLLQEAREAFDEEIVVELTSNTSDEMETNISRIYARSIVEHPRPPNSASSPDQIFSLSHLLVMSTPPTVKFITGNANKLREVKAILEPAITVQSHAIDLEEVQGTVEEVTLAKCRKAAETIQGPVLVEDTCLCFKALGDLPGPYIKWFMESIGHQGLNNLLVAYEDKSADAVCTFAYSPGPESEPLLFQGRTRGKIVPPRGPVDFGWDAIFEYDGQTYAEMDKAAKNKISHRGLALAKLKDWFAQQRTE</sequence>
<dbReference type="NCBIfam" id="TIGR00042">
    <property type="entry name" value="RdgB/HAM1 family non-canonical purine NTP pyrophosphatase"/>
    <property type="match status" value="1"/>
</dbReference>
<evidence type="ECO:0000256" key="10">
    <source>
        <dbReference type="ARBA" id="ARBA00022801"/>
    </source>
</evidence>
<evidence type="ECO:0000256" key="9">
    <source>
        <dbReference type="ARBA" id="ARBA00022777"/>
    </source>
</evidence>
<keyword evidence="13 20" id="KW-0546">Nucleotide metabolism</keyword>
<dbReference type="GO" id="GO:0042274">
    <property type="term" value="P:ribosomal small subunit biogenesis"/>
    <property type="evidence" value="ECO:0007669"/>
    <property type="project" value="UniProtKB-UniRule"/>
</dbReference>
<feature type="binding site" evidence="21">
    <location>
        <position position="16"/>
    </location>
    <ligand>
        <name>ATP</name>
        <dbReference type="ChEBI" id="CHEBI:30616"/>
    </ligand>
</feature>
<evidence type="ECO:0000256" key="4">
    <source>
        <dbReference type="ARBA" id="ARBA00022517"/>
    </source>
</evidence>
<feature type="region of interest" description="NMPbind" evidence="21">
    <location>
        <begin position="34"/>
        <end position="57"/>
    </location>
</feature>
<comment type="subunit">
    <text evidence="21">Interacts with small ribosomal subunit protein uS11. Not a structural component of 43S pre-ribosomes, but transiently interacts with them by binding to uS11.</text>
</comment>
<dbReference type="GO" id="GO:0046872">
    <property type="term" value="F:metal ion binding"/>
    <property type="evidence" value="ECO:0007669"/>
    <property type="project" value="UniProtKB-KW"/>
</dbReference>
<feature type="binding site" evidence="21">
    <location>
        <position position="18"/>
    </location>
    <ligand>
        <name>ATP</name>
        <dbReference type="ChEBI" id="CHEBI:30616"/>
    </ligand>
</feature>
<dbReference type="InterPro" id="IPR020618">
    <property type="entry name" value="Adenyl_kinase_AK6"/>
</dbReference>
<organism evidence="23 24">
    <name type="scientific">Colletotrichum fioriniae PJ7</name>
    <dbReference type="NCBI Taxonomy" id="1445577"/>
    <lineage>
        <taxon>Eukaryota</taxon>
        <taxon>Fungi</taxon>
        <taxon>Dikarya</taxon>
        <taxon>Ascomycota</taxon>
        <taxon>Pezizomycotina</taxon>
        <taxon>Sordariomycetes</taxon>
        <taxon>Hypocreomycetidae</taxon>
        <taxon>Glomerellales</taxon>
        <taxon>Glomerellaceae</taxon>
        <taxon>Colletotrichum</taxon>
        <taxon>Colletotrichum acutatum species complex</taxon>
    </lineage>
</organism>
<evidence type="ECO:0000256" key="22">
    <source>
        <dbReference type="RuleBase" id="RU003781"/>
    </source>
</evidence>
<evidence type="ECO:0000256" key="5">
    <source>
        <dbReference type="ARBA" id="ARBA00022552"/>
    </source>
</evidence>
<comment type="subunit">
    <text evidence="20">Homodimer.</text>
</comment>
<dbReference type="InterPro" id="IPR027417">
    <property type="entry name" value="P-loop_NTPase"/>
</dbReference>
<dbReference type="FunFam" id="3.40.50.300:FF:000372">
    <property type="entry name" value="Adenylate kinase isoenzyme 6 homolog"/>
    <property type="match status" value="1"/>
</dbReference>
<keyword evidence="15 21" id="KW-0539">Nucleus</keyword>
<feature type="binding site" evidence="20">
    <location>
        <begin position="200"/>
        <end position="205"/>
    </location>
    <ligand>
        <name>ITP</name>
        <dbReference type="ChEBI" id="CHEBI:61402"/>
    </ligand>
</feature>
<dbReference type="STRING" id="1445577.A0A010R6E0"/>
<comment type="catalytic activity">
    <reaction evidence="21">
        <text>ATP + H2O = ADP + phosphate + H(+)</text>
        <dbReference type="Rhea" id="RHEA:13065"/>
        <dbReference type="ChEBI" id="CHEBI:15377"/>
        <dbReference type="ChEBI" id="CHEBI:15378"/>
        <dbReference type="ChEBI" id="CHEBI:30616"/>
        <dbReference type="ChEBI" id="CHEBI:43474"/>
        <dbReference type="ChEBI" id="CHEBI:456216"/>
    </reaction>
</comment>
<comment type="function">
    <text evidence="20">Pyrophosphatase that hydrolyzes non-canonical purine nucleotides such as inosine triphosphate (ITP), deoxyinosine triphosphate (dITP) or xanthosine 5'-triphosphate (XTP) to their respective monophosphate derivatives. The enzyme does not distinguish between the deoxy- and ribose forms. Probably excludes non-canonical purines from RNA and DNA precursor pools, thus preventing their incorporation into RNA and DNA and avoiding chromosomal lesions.</text>
</comment>
<comment type="catalytic activity">
    <reaction evidence="18">
        <text>dITP + H2O = dIMP + diphosphate + H(+)</text>
        <dbReference type="Rhea" id="RHEA:28342"/>
        <dbReference type="ChEBI" id="CHEBI:15377"/>
        <dbReference type="ChEBI" id="CHEBI:15378"/>
        <dbReference type="ChEBI" id="CHEBI:33019"/>
        <dbReference type="ChEBI" id="CHEBI:61194"/>
        <dbReference type="ChEBI" id="CHEBI:61382"/>
        <dbReference type="EC" id="3.6.1.66"/>
    </reaction>
    <physiologicalReaction direction="left-to-right" evidence="18">
        <dbReference type="Rhea" id="RHEA:28343"/>
    </physiologicalReaction>
</comment>
<evidence type="ECO:0000256" key="14">
    <source>
        <dbReference type="ARBA" id="ARBA00023211"/>
    </source>
</evidence>
<keyword evidence="4 21" id="KW-0690">Ribosome biogenesis</keyword>
<evidence type="ECO:0000313" key="24">
    <source>
        <dbReference type="Proteomes" id="UP000020467"/>
    </source>
</evidence>
<evidence type="ECO:0000256" key="13">
    <source>
        <dbReference type="ARBA" id="ARBA00023080"/>
    </source>
</evidence>
<dbReference type="AlphaFoldDB" id="A0A010R6E0"/>
<feature type="binding site" evidence="20">
    <location>
        <position position="256"/>
    </location>
    <ligand>
        <name>Mg(2+)</name>
        <dbReference type="ChEBI" id="CHEBI:18420"/>
    </ligand>
</feature>
<proteinExistence type="inferred from homology"/>
<comment type="subcellular location">
    <subcellularLocation>
        <location evidence="21">Cytoplasm</location>
    </subcellularLocation>
    <subcellularLocation>
        <location evidence="21">Nucleus</location>
    </subcellularLocation>
</comment>
<keyword evidence="10 20" id="KW-0378">Hydrolase</keyword>
<dbReference type="SUPFAM" id="SSF52540">
    <property type="entry name" value="P-loop containing nucleoside triphosphate hydrolases"/>
    <property type="match status" value="1"/>
</dbReference>
<evidence type="ECO:0000256" key="3">
    <source>
        <dbReference type="ARBA" id="ARBA00022490"/>
    </source>
</evidence>
<dbReference type="GO" id="GO:0035870">
    <property type="term" value="F:dITP diphosphatase activity"/>
    <property type="evidence" value="ECO:0007669"/>
    <property type="project" value="UniProtKB-UniRule"/>
</dbReference>
<name>A0A010R6E0_9PEZI</name>
<dbReference type="GO" id="GO:0006364">
    <property type="term" value="P:rRNA processing"/>
    <property type="evidence" value="ECO:0007669"/>
    <property type="project" value="UniProtKB-KW"/>
</dbReference>
<comment type="function">
    <text evidence="21">Broad-specificity nucleoside monophosphate (NMP) kinase that catalyzes the reversible transfer of the terminal phosphate group between nucleoside triphosphates and monophosphates. Has also ATPase activity. Involved in the late cytoplasmic maturation steps of the 40S ribosomal particles, specifically 18S rRNA maturation. While NMP activity is not required for ribosome maturation, ATPase activity is. Associates transiently with small ribosomal subunit protein uS11. ATP hydrolysis breaks the interaction with uS11. May temporarily remove uS11 from the ribosome to enable a conformational change of the ribosomal RNA that is needed for the final maturation step of the small ribosomal subunit. Its NMP activity may have a role in nuclear energy homeostasis.</text>
</comment>
<feature type="binding site" evidence="20">
    <location>
        <begin position="332"/>
        <end position="335"/>
    </location>
    <ligand>
        <name>ITP</name>
        <dbReference type="ChEBI" id="CHEBI:61402"/>
    </ligand>
</feature>
<accession>A0A010R6E0</accession>
<comment type="caution">
    <text evidence="21">Lacks conserved residue(s) required for the propagation of feature annotation.</text>
</comment>
<evidence type="ECO:0000256" key="6">
    <source>
        <dbReference type="ARBA" id="ARBA00022679"/>
    </source>
</evidence>
<dbReference type="PANTHER" id="PTHR11067">
    <property type="entry name" value="INOSINE TRIPHOSPHATE PYROPHOSPHATASE/HAM1 PROTEIN"/>
    <property type="match status" value="1"/>
</dbReference>
<evidence type="ECO:0000256" key="12">
    <source>
        <dbReference type="ARBA" id="ARBA00022842"/>
    </source>
</evidence>
<dbReference type="OrthoDB" id="6288734at2759"/>
<feature type="binding site" evidence="20">
    <location>
        <position position="240"/>
    </location>
    <ligand>
        <name>ITP</name>
        <dbReference type="ChEBI" id="CHEBI:61402"/>
    </ligand>
</feature>
<comment type="catalytic activity">
    <reaction evidence="17">
        <text>ITP + H2O = IMP + diphosphate + H(+)</text>
        <dbReference type="Rhea" id="RHEA:29399"/>
        <dbReference type="ChEBI" id="CHEBI:15377"/>
        <dbReference type="ChEBI" id="CHEBI:15378"/>
        <dbReference type="ChEBI" id="CHEBI:33019"/>
        <dbReference type="ChEBI" id="CHEBI:58053"/>
        <dbReference type="ChEBI" id="CHEBI:61402"/>
        <dbReference type="EC" id="3.6.1.66"/>
    </reaction>
    <physiologicalReaction direction="left-to-right" evidence="17">
        <dbReference type="Rhea" id="RHEA:29400"/>
    </physiologicalReaction>
</comment>
<keyword evidence="14 20" id="KW-0464">Manganese</keyword>
<keyword evidence="5 21" id="KW-0698">rRNA processing</keyword>
<feature type="binding site" evidence="21">
    <location>
        <position position="17"/>
    </location>
    <ligand>
        <name>ATP</name>
        <dbReference type="ChEBI" id="CHEBI:30616"/>
    </ligand>
</feature>
<keyword evidence="24" id="KW-1185">Reference proteome</keyword>
<keyword evidence="6 21" id="KW-0808">Transferase</keyword>
<dbReference type="Proteomes" id="UP000020467">
    <property type="component" value="Unassembled WGS sequence"/>
</dbReference>
<comment type="catalytic activity">
    <reaction evidence="1 21">
        <text>AMP + ATP = 2 ADP</text>
        <dbReference type="Rhea" id="RHEA:12973"/>
        <dbReference type="ChEBI" id="CHEBI:30616"/>
        <dbReference type="ChEBI" id="CHEBI:456215"/>
        <dbReference type="ChEBI" id="CHEBI:456216"/>
        <dbReference type="EC" id="2.7.4.3"/>
    </reaction>
</comment>
<dbReference type="GO" id="GO:0005634">
    <property type="term" value="C:nucleus"/>
    <property type="evidence" value="ECO:0007669"/>
    <property type="project" value="UniProtKB-SubCell"/>
</dbReference>
<comment type="catalytic activity">
    <reaction evidence="19">
        <text>N(6)-hydroxy-dATP + H2O = N(6)-hydroxy-dAMP + diphosphate + H(+)</text>
        <dbReference type="Rhea" id="RHEA:83971"/>
        <dbReference type="ChEBI" id="CHEBI:15377"/>
        <dbReference type="ChEBI" id="CHEBI:15378"/>
        <dbReference type="ChEBI" id="CHEBI:33019"/>
        <dbReference type="ChEBI" id="CHEBI:233529"/>
        <dbReference type="ChEBI" id="CHEBI:233530"/>
    </reaction>
    <physiologicalReaction direction="left-to-right" evidence="19">
        <dbReference type="Rhea" id="RHEA:83972"/>
    </physiologicalReaction>
</comment>
<dbReference type="FunFam" id="3.90.950.10:FF:000003">
    <property type="entry name" value="Inosine triphosphate pyrophosphatase"/>
    <property type="match status" value="1"/>
</dbReference>
<dbReference type="GO" id="GO:0005737">
    <property type="term" value="C:cytoplasm"/>
    <property type="evidence" value="ECO:0007669"/>
    <property type="project" value="UniProtKB-SubCell"/>
</dbReference>
<feature type="binding site" evidence="20">
    <location>
        <position position="228"/>
    </location>
    <ligand>
        <name>Mg(2+)</name>
        <dbReference type="ChEBI" id="CHEBI:18420"/>
    </ligand>
</feature>
<dbReference type="InterPro" id="IPR029001">
    <property type="entry name" value="ITPase-like_fam"/>
</dbReference>
<dbReference type="GO" id="GO:0004017">
    <property type="term" value="F:AMP kinase activity"/>
    <property type="evidence" value="ECO:0007669"/>
    <property type="project" value="UniProtKB-UniRule"/>
</dbReference>
<evidence type="ECO:0000256" key="8">
    <source>
        <dbReference type="ARBA" id="ARBA00022741"/>
    </source>
</evidence>
<dbReference type="CDD" id="cd00515">
    <property type="entry name" value="HAM1"/>
    <property type="match status" value="1"/>
</dbReference>
<dbReference type="HAMAP" id="MF_00039">
    <property type="entry name" value="Adenylate_kinase_AK6"/>
    <property type="match status" value="1"/>
</dbReference>
<dbReference type="SUPFAM" id="SSF52972">
    <property type="entry name" value="ITPase-like"/>
    <property type="match status" value="1"/>
</dbReference>
<evidence type="ECO:0000256" key="1">
    <source>
        <dbReference type="ARBA" id="ARBA00000582"/>
    </source>
</evidence>
<dbReference type="PANTHER" id="PTHR11067:SF9">
    <property type="entry name" value="INOSINE TRIPHOSPHATE PYROPHOSPHATASE"/>
    <property type="match status" value="1"/>
</dbReference>
<comment type="caution">
    <text evidence="23">The sequence shown here is derived from an EMBL/GenBank/DDBJ whole genome shotgun (WGS) entry which is preliminary data.</text>
</comment>
<keyword evidence="7 20" id="KW-0479">Metal-binding</keyword>
<evidence type="ECO:0000256" key="16">
    <source>
        <dbReference type="ARBA" id="ARBA00054940"/>
    </source>
</evidence>
<comment type="function">
    <text evidence="16">Pyrophosphatase that hydrolyzes the non-canonical purine nucleotides inosine triphosphate (ITP), deoxyinosine triphosphate (dITP) as well as 2'-deoxy-N-6-hydroxylaminopurine triphosphate (dHAPTP) and xanthosine 5'-triphosphate (XTP) to their respective monophosphate derivatives. The enzyme does not distinguish between the deoxy- and ribose forms. Probably excludes non-canonical purines from RNA and DNA precursor pools, thus preventing their incorporation into RNA and DNA and avoiding chromosomal lesions.</text>
</comment>
<comment type="similarity">
    <text evidence="2 20 22">Belongs to the HAM1 NTPase family.</text>
</comment>
<feature type="binding site" evidence="20">
    <location>
        <position position="353"/>
    </location>
    <ligand>
        <name>ITP</name>
        <dbReference type="ChEBI" id="CHEBI:61402"/>
    </ligand>
</feature>
<dbReference type="HAMAP" id="MF_03148">
    <property type="entry name" value="HAM1_NTPase"/>
    <property type="match status" value="1"/>
</dbReference>
<dbReference type="EC" id="3.6.1.66" evidence="20"/>
<dbReference type="Gene3D" id="3.90.950.10">
    <property type="match status" value="1"/>
</dbReference>
<keyword evidence="9 21" id="KW-0418">Kinase</keyword>
<feature type="binding site" evidence="21">
    <location>
        <position position="110"/>
    </location>
    <ligand>
        <name>ATP</name>
        <dbReference type="ChEBI" id="CHEBI:30616"/>
    </ligand>
</feature>
<feature type="binding site" evidence="20">
    <location>
        <begin position="256"/>
        <end position="257"/>
    </location>
    <ligand>
        <name>ITP</name>
        <dbReference type="ChEBI" id="CHEBI:61402"/>
    </ligand>
</feature>
<dbReference type="GO" id="GO:0036222">
    <property type="term" value="F:XTP diphosphatase activity"/>
    <property type="evidence" value="ECO:0007669"/>
    <property type="project" value="UniProtKB-UniRule"/>
</dbReference>
<keyword evidence="12 20" id="KW-0460">Magnesium</keyword>
<evidence type="ECO:0000256" key="21">
    <source>
        <dbReference type="HAMAP-Rule" id="MF_03173"/>
    </source>
</evidence>
<feature type="region of interest" description="LID" evidence="21">
    <location>
        <begin position="109"/>
        <end position="119"/>
    </location>
</feature>
<evidence type="ECO:0000256" key="15">
    <source>
        <dbReference type="ARBA" id="ARBA00023242"/>
    </source>
</evidence>
<dbReference type="HOGENOM" id="CLU_735668_0_0_1"/>
<evidence type="ECO:0000256" key="19">
    <source>
        <dbReference type="ARBA" id="ARBA00093271"/>
    </source>
</evidence>
<evidence type="ECO:0000256" key="7">
    <source>
        <dbReference type="ARBA" id="ARBA00022723"/>
    </source>
</evidence>
<dbReference type="EC" id="2.7.4.3" evidence="21"/>
<reference evidence="23 24" key="1">
    <citation type="submission" date="2014-02" db="EMBL/GenBank/DDBJ databases">
        <title>The genome sequence of Colletotrichum fioriniae PJ7.</title>
        <authorList>
            <person name="Baroncelli R."/>
            <person name="Thon M.R."/>
        </authorList>
    </citation>
    <scope>NUCLEOTIDE SEQUENCE [LARGE SCALE GENOMIC DNA]</scope>
    <source>
        <strain evidence="23 24">PJ7</strain>
    </source>
</reference>
<evidence type="ECO:0000256" key="20">
    <source>
        <dbReference type="HAMAP-Rule" id="MF_03148"/>
    </source>
</evidence>
<dbReference type="GO" id="GO:0005524">
    <property type="term" value="F:ATP binding"/>
    <property type="evidence" value="ECO:0007669"/>
    <property type="project" value="UniProtKB-KW"/>
</dbReference>
<dbReference type="Gene3D" id="3.40.50.300">
    <property type="entry name" value="P-loop containing nucleotide triphosphate hydrolases"/>
    <property type="match status" value="1"/>
</dbReference>
<dbReference type="Pfam" id="PF01725">
    <property type="entry name" value="Ham1p_like"/>
    <property type="match status" value="1"/>
</dbReference>
<comment type="similarity">
    <text evidence="21">Belongs to the adenylate kinase family. AK6 subfamily.</text>
</comment>
<dbReference type="Pfam" id="PF13238">
    <property type="entry name" value="AAA_18"/>
    <property type="match status" value="1"/>
</dbReference>
<dbReference type="eggNOG" id="KOG3222">
    <property type="taxonomic scope" value="Eukaryota"/>
</dbReference>
<dbReference type="GO" id="GO:0016887">
    <property type="term" value="F:ATP hydrolysis activity"/>
    <property type="evidence" value="ECO:0007669"/>
    <property type="project" value="UniProtKB-UniRule"/>
</dbReference>
<evidence type="ECO:0000313" key="23">
    <source>
        <dbReference type="EMBL" id="EXF73269.1"/>
    </source>
</evidence>
<dbReference type="InterPro" id="IPR027502">
    <property type="entry name" value="ITPase"/>
</dbReference>
<protein>
    <recommendedName>
        <fullName evidence="20 21">Multifunctional fusion protein</fullName>
    </recommendedName>
    <domain>
        <recommendedName>
            <fullName evidence="20">Inosine triphosphate pyrophosphatase</fullName>
            <shortName evidence="20">ITPase</shortName>
            <shortName evidence="20">Inosine triphosphatase</shortName>
            <ecNumber evidence="20">3.6.1.66</ecNumber>
        </recommendedName>
        <alternativeName>
            <fullName evidence="20">Non-canonical purine NTP pyrophosphatase</fullName>
        </alternativeName>
        <alternativeName>
            <fullName evidence="20">Non-standard purine NTP pyrophosphatase</fullName>
        </alternativeName>
        <alternativeName>
            <fullName evidence="20">Nucleoside-triphosphate diphosphatase</fullName>
        </alternativeName>
        <alternativeName>
            <fullName evidence="20">Nucleoside-triphosphate pyrophosphatase</fullName>
        </alternativeName>
        <alternativeName>
            <fullName evidence="20">XTP/dITP diphosphatase</fullName>
            <shortName evidence="20">NTPase</shortName>
        </alternativeName>
    </domain>
    <domain>
        <recommendedName>
            <fullName evidence="21">Adenylate kinase isoenzyme 6 homolog</fullName>
            <shortName evidence="21">AK6</shortName>
            <ecNumber evidence="21">2.7.4.3</ecNumber>
        </recommendedName>
        <alternativeName>
            <fullName evidence="21">Dual activity adenylate kinase/ATPase</fullName>
            <shortName evidence="21">AK/ATPase</shortName>
        </alternativeName>
    </domain>
</protein>
<evidence type="ECO:0000256" key="17">
    <source>
        <dbReference type="ARBA" id="ARBA00093218"/>
    </source>
</evidence>
<feature type="binding site" evidence="21">
    <location>
        <position position="14"/>
    </location>
    <ligand>
        <name>ATP</name>
        <dbReference type="ChEBI" id="CHEBI:30616"/>
    </ligand>
</feature>
<keyword evidence="8 21" id="KW-0547">Nucleotide-binding</keyword>
<evidence type="ECO:0000256" key="2">
    <source>
        <dbReference type="ARBA" id="ARBA00008023"/>
    </source>
</evidence>
<comment type="catalytic activity">
    <reaction evidence="20">
        <text>XTP + H2O = XMP + diphosphate + H(+)</text>
        <dbReference type="Rhea" id="RHEA:28610"/>
        <dbReference type="ChEBI" id="CHEBI:15377"/>
        <dbReference type="ChEBI" id="CHEBI:15378"/>
        <dbReference type="ChEBI" id="CHEBI:33019"/>
        <dbReference type="ChEBI" id="CHEBI:57464"/>
        <dbReference type="ChEBI" id="CHEBI:61314"/>
        <dbReference type="EC" id="3.6.1.66"/>
    </reaction>
</comment>
<feature type="binding site" evidence="21">
    <location>
        <position position="19"/>
    </location>
    <ligand>
        <name>ATP</name>
        <dbReference type="ChEBI" id="CHEBI:30616"/>
    </ligand>
</feature>
<comment type="cofactor">
    <cofactor evidence="20">
        <name>Mg(2+)</name>
        <dbReference type="ChEBI" id="CHEBI:18420"/>
    </cofactor>
    <cofactor evidence="20">
        <name>Mn(2+)</name>
        <dbReference type="ChEBI" id="CHEBI:29035"/>
    </cofactor>
    <text evidence="20">Binds 1 divalent metal cation per subunit; can use either Mg(2+) or Mn(2+).</text>
</comment>
<keyword evidence="11 21" id="KW-0067">ATP-binding</keyword>
<keyword evidence="3 21" id="KW-0963">Cytoplasm</keyword>
<dbReference type="eggNOG" id="KOG3347">
    <property type="taxonomic scope" value="Eukaryota"/>
</dbReference>
<dbReference type="KEGG" id="cfj:CFIO01_06907"/>